<feature type="binding site" evidence="3">
    <location>
        <position position="315"/>
    </location>
    <ligand>
        <name>carboxy-S-adenosyl-L-methionine</name>
        <dbReference type="ChEBI" id="CHEBI:134278"/>
    </ligand>
</feature>
<dbReference type="Pfam" id="PF08003">
    <property type="entry name" value="Methyltransf_9"/>
    <property type="match status" value="1"/>
</dbReference>
<comment type="catalytic activity">
    <reaction evidence="3">
        <text>carboxy-S-adenosyl-L-methionine + 5-hydroxyuridine(34) in tRNA = 5-carboxymethoxyuridine(34) in tRNA + S-adenosyl-L-homocysteine + H(+)</text>
        <dbReference type="Rhea" id="RHEA:52848"/>
        <dbReference type="Rhea" id="RHEA-COMP:13381"/>
        <dbReference type="Rhea" id="RHEA-COMP:13383"/>
        <dbReference type="ChEBI" id="CHEBI:15378"/>
        <dbReference type="ChEBI" id="CHEBI:57856"/>
        <dbReference type="ChEBI" id="CHEBI:134278"/>
        <dbReference type="ChEBI" id="CHEBI:136877"/>
        <dbReference type="ChEBI" id="CHEBI:136879"/>
    </reaction>
</comment>
<evidence type="ECO:0000313" key="5">
    <source>
        <dbReference type="Proteomes" id="UP000627715"/>
    </source>
</evidence>
<feature type="binding site" evidence="3">
    <location>
        <position position="91"/>
    </location>
    <ligand>
        <name>carboxy-S-adenosyl-L-methionine</name>
        <dbReference type="ChEBI" id="CHEBI:134278"/>
    </ligand>
</feature>
<dbReference type="EC" id="2.5.1.-" evidence="3"/>
<keyword evidence="2 3" id="KW-0819">tRNA processing</keyword>
<comment type="similarity">
    <text evidence="3">Belongs to the class I-like SAM-binding methyltransferase superfamily. CmoB family.</text>
</comment>
<evidence type="ECO:0000256" key="2">
    <source>
        <dbReference type="ARBA" id="ARBA00022694"/>
    </source>
</evidence>
<feature type="binding site" evidence="3">
    <location>
        <position position="110"/>
    </location>
    <ligand>
        <name>carboxy-S-adenosyl-L-methionine</name>
        <dbReference type="ChEBI" id="CHEBI:134278"/>
    </ligand>
</feature>
<organism evidence="4 5">
    <name type="scientific">Pseudohongiella nitratireducens</name>
    <dbReference type="NCBI Taxonomy" id="1768907"/>
    <lineage>
        <taxon>Bacteria</taxon>
        <taxon>Pseudomonadati</taxon>
        <taxon>Pseudomonadota</taxon>
        <taxon>Gammaproteobacteria</taxon>
        <taxon>Pseudomonadales</taxon>
        <taxon>Pseudohongiellaceae</taxon>
        <taxon>Pseudohongiella</taxon>
    </lineage>
</organism>
<evidence type="ECO:0000313" key="4">
    <source>
        <dbReference type="EMBL" id="GGG51654.1"/>
    </source>
</evidence>
<feature type="binding site" evidence="3">
    <location>
        <position position="200"/>
    </location>
    <ligand>
        <name>carboxy-S-adenosyl-L-methionine</name>
        <dbReference type="ChEBI" id="CHEBI:134278"/>
    </ligand>
</feature>
<dbReference type="NCBIfam" id="TIGR00452">
    <property type="entry name" value="tRNA 5-methoxyuridine(34)/uridine 5-oxyacetic acid(34) synthase CmoB"/>
    <property type="match status" value="1"/>
</dbReference>
<feature type="binding site" evidence="3">
    <location>
        <position position="196"/>
    </location>
    <ligand>
        <name>carboxy-S-adenosyl-L-methionine</name>
        <dbReference type="ChEBI" id="CHEBI:134278"/>
    </ligand>
</feature>
<dbReference type="Gene3D" id="3.40.50.150">
    <property type="entry name" value="Vaccinia Virus protein VP39"/>
    <property type="match status" value="1"/>
</dbReference>
<reference evidence="4" key="1">
    <citation type="journal article" date="2014" name="Int. J. Syst. Evol. Microbiol.">
        <title>Complete genome sequence of Corynebacterium casei LMG S-19264T (=DSM 44701T), isolated from a smear-ripened cheese.</title>
        <authorList>
            <consortium name="US DOE Joint Genome Institute (JGI-PGF)"/>
            <person name="Walter F."/>
            <person name="Albersmeier A."/>
            <person name="Kalinowski J."/>
            <person name="Ruckert C."/>
        </authorList>
    </citation>
    <scope>NUCLEOTIDE SEQUENCE</scope>
    <source>
        <strain evidence="4">CGMCC 1.15425</strain>
    </source>
</reference>
<dbReference type="RefSeq" id="WP_068811431.1">
    <property type="nucleotide sequence ID" value="NZ_BMIY01000002.1"/>
</dbReference>
<dbReference type="EMBL" id="BMIY01000002">
    <property type="protein sequence ID" value="GGG51654.1"/>
    <property type="molecule type" value="Genomic_DNA"/>
</dbReference>
<feature type="binding site" evidence="3">
    <location>
        <begin position="180"/>
        <end position="181"/>
    </location>
    <ligand>
        <name>carboxy-S-adenosyl-L-methionine</name>
        <dbReference type="ChEBI" id="CHEBI:134278"/>
    </ligand>
</feature>
<dbReference type="InterPro" id="IPR029063">
    <property type="entry name" value="SAM-dependent_MTases_sf"/>
</dbReference>
<dbReference type="AlphaFoldDB" id="A0A917GMS8"/>
<accession>A0A917GMS8</accession>
<comment type="subunit">
    <text evidence="3">Homotetramer.</text>
</comment>
<dbReference type="Proteomes" id="UP000627715">
    <property type="component" value="Unassembled WGS sequence"/>
</dbReference>
<dbReference type="InterPro" id="IPR010017">
    <property type="entry name" value="CmoB"/>
</dbReference>
<keyword evidence="1 3" id="KW-0808">Transferase</keyword>
<dbReference type="NCBIfam" id="NF011650">
    <property type="entry name" value="PRK15068.1"/>
    <property type="match status" value="1"/>
</dbReference>
<reference evidence="4" key="2">
    <citation type="submission" date="2020-09" db="EMBL/GenBank/DDBJ databases">
        <authorList>
            <person name="Sun Q."/>
            <person name="Zhou Y."/>
        </authorList>
    </citation>
    <scope>NUCLEOTIDE SEQUENCE</scope>
    <source>
        <strain evidence="4">CGMCC 1.15425</strain>
    </source>
</reference>
<comment type="caution">
    <text evidence="3">Lacks conserved residue(s) required for the propagation of feature annotation.</text>
</comment>
<dbReference type="CDD" id="cd02440">
    <property type="entry name" value="AdoMet_MTases"/>
    <property type="match status" value="1"/>
</dbReference>
<dbReference type="GO" id="GO:0016765">
    <property type="term" value="F:transferase activity, transferring alkyl or aryl (other than methyl) groups"/>
    <property type="evidence" value="ECO:0007669"/>
    <property type="project" value="UniProtKB-UniRule"/>
</dbReference>
<gene>
    <name evidence="3 4" type="primary">cmoB</name>
    <name evidence="4" type="ORF">GCM10011403_06040</name>
</gene>
<evidence type="ECO:0000256" key="3">
    <source>
        <dbReference type="HAMAP-Rule" id="MF_01590"/>
    </source>
</evidence>
<dbReference type="InterPro" id="IPR027555">
    <property type="entry name" value="Mo5U34_MeTrfas-like"/>
</dbReference>
<comment type="function">
    <text evidence="3">Catalyzes carboxymethyl transfer from carboxy-S-adenosyl-L-methionine (Cx-SAM) to 5-hydroxyuridine (ho5U) to form 5-carboxymethoxyuridine (cmo5U) at position 34 in tRNAs.</text>
</comment>
<dbReference type="HAMAP" id="MF_01590">
    <property type="entry name" value="tRNA_carboxymethyltr_CmoB"/>
    <property type="match status" value="1"/>
</dbReference>
<sequence>MRDTTAQQRLAALLEGSGLEPIAHFASEAYLYSRGHGLTDKWLQMYDDLPDVTASSYDFTSQVRIGRREDVSDEQYQAIHDAARSQIPWRKGPWSLFGVEIDSEWRSDMKWDRLLPHIQPLQGRRVMDVGGGNGYHLYRMYGEGARMVLGVDPHPAYYFQYRLLQHFLQELPVHSIPVTLDQFPEGIPWFDTVLSMGVLYHRRSPIDHLFQLQSYLRPGGELVLETLVVDGDEGYALTPPGRYSRMNNVWFLPSVPTTESWLRRCGFENVRTVDVNTTTAKEQRPTDWMPFQSLTDGLDPANPNLTVEGLPAPKRAITLATAPELARRKGGKKR</sequence>
<protein>
    <recommendedName>
        <fullName evidence="3">tRNA U34 carboxymethyltransferase</fullName>
        <ecNumber evidence="3">2.5.1.-</ecNumber>
    </recommendedName>
</protein>
<evidence type="ECO:0000256" key="1">
    <source>
        <dbReference type="ARBA" id="ARBA00022679"/>
    </source>
</evidence>
<feature type="binding site" evidence="3">
    <location>
        <position position="105"/>
    </location>
    <ligand>
        <name>carboxy-S-adenosyl-L-methionine</name>
        <dbReference type="ChEBI" id="CHEBI:134278"/>
    </ligand>
</feature>
<dbReference type="SUPFAM" id="SSF53335">
    <property type="entry name" value="S-adenosyl-L-methionine-dependent methyltransferases"/>
    <property type="match status" value="1"/>
</dbReference>
<proteinExistence type="inferred from homology"/>
<name>A0A917GMS8_9GAMM</name>
<keyword evidence="5" id="KW-1185">Reference proteome</keyword>
<dbReference type="OrthoDB" id="9773188at2"/>
<feature type="binding site" evidence="3">
    <location>
        <position position="130"/>
    </location>
    <ligand>
        <name>carboxy-S-adenosyl-L-methionine</name>
        <dbReference type="ChEBI" id="CHEBI:134278"/>
    </ligand>
</feature>
<dbReference type="GO" id="GO:0002098">
    <property type="term" value="P:tRNA wobble uridine modification"/>
    <property type="evidence" value="ECO:0007669"/>
    <property type="project" value="InterPro"/>
</dbReference>
<comment type="caution">
    <text evidence="4">The sequence shown here is derived from an EMBL/GenBank/DDBJ whole genome shotgun (WGS) entry which is preliminary data.</text>
</comment>